<dbReference type="Proteomes" id="UP000219020">
    <property type="component" value="Unassembled WGS sequence"/>
</dbReference>
<organism evidence="1 2">
    <name type="scientific">Candidatus Enterovibrio escicola</name>
    <dbReference type="NCBI Taxonomy" id="1927127"/>
    <lineage>
        <taxon>Bacteria</taxon>
        <taxon>Pseudomonadati</taxon>
        <taxon>Pseudomonadota</taxon>
        <taxon>Gammaproteobacteria</taxon>
        <taxon>Vibrionales</taxon>
        <taxon>Vibrionaceae</taxon>
        <taxon>Enterovibrio</taxon>
    </lineage>
</organism>
<accession>A0A2A5T7Q5</accession>
<reference evidence="2" key="1">
    <citation type="submission" date="2017-04" db="EMBL/GenBank/DDBJ databases">
        <title>Genome evolution of the luminous symbionts of deep sea anglerfish.</title>
        <authorList>
            <person name="Hendry T.A."/>
        </authorList>
    </citation>
    <scope>NUCLEOTIDE SEQUENCE [LARGE SCALE GENOMIC DNA]</scope>
</reference>
<dbReference type="AlphaFoldDB" id="A0A2A5T7Q5"/>
<evidence type="ECO:0000313" key="2">
    <source>
        <dbReference type="Proteomes" id="UP000219020"/>
    </source>
</evidence>
<proteinExistence type="predicted"/>
<protein>
    <submittedName>
        <fullName evidence="1">Mobile element protein</fullName>
    </submittedName>
</protein>
<comment type="caution">
    <text evidence="1">The sequence shown here is derived from an EMBL/GenBank/DDBJ whole genome shotgun (WGS) entry which is preliminary data.</text>
</comment>
<name>A0A2A5T7Q5_9GAMM</name>
<sequence>MFRYKQLLSPKFTLRNYNTQVSEALENVKEMNKVMRFGMPVRQQKNSDCKKYWDQVRYRPDLINNADLRLN</sequence>
<evidence type="ECO:0000313" key="1">
    <source>
        <dbReference type="EMBL" id="PCS24249.1"/>
    </source>
</evidence>
<gene>
    <name evidence="1" type="ORF">BTN49_0067</name>
</gene>
<keyword evidence="2" id="KW-1185">Reference proteome</keyword>
<dbReference type="EMBL" id="NBYY01000002">
    <property type="protein sequence ID" value="PCS24249.1"/>
    <property type="molecule type" value="Genomic_DNA"/>
</dbReference>